<evidence type="ECO:0000313" key="2">
    <source>
        <dbReference type="Proteomes" id="UP000502345"/>
    </source>
</evidence>
<name>A0A6G9CZD0_RHOER</name>
<sequence>MHGHFDTGPLQMLNRCAHRRNTLGVDDIQSGWPAAILLLTSI</sequence>
<reference evidence="1 2" key="1">
    <citation type="submission" date="2020-03" db="EMBL/GenBank/DDBJ databases">
        <title>Screen low temperature-resistant strains for efficient degradation of petroleum hydrocarbons under the low temperature.</title>
        <authorList>
            <person name="Wang Y."/>
            <person name="Chen J."/>
        </authorList>
    </citation>
    <scope>NUCLEOTIDE SEQUENCE [LARGE SCALE GENOMIC DNA]</scope>
    <source>
        <strain evidence="1 2">KB1</strain>
    </source>
</reference>
<gene>
    <name evidence="1" type="ORF">G9444_5026</name>
</gene>
<proteinExistence type="predicted"/>
<dbReference type="EMBL" id="CP050124">
    <property type="protein sequence ID" value="QIP42269.1"/>
    <property type="molecule type" value="Genomic_DNA"/>
</dbReference>
<dbReference type="AlphaFoldDB" id="A0A6G9CZD0"/>
<organism evidence="1 2">
    <name type="scientific">Rhodococcus erythropolis</name>
    <name type="common">Arthrobacter picolinophilus</name>
    <dbReference type="NCBI Taxonomy" id="1833"/>
    <lineage>
        <taxon>Bacteria</taxon>
        <taxon>Bacillati</taxon>
        <taxon>Actinomycetota</taxon>
        <taxon>Actinomycetes</taxon>
        <taxon>Mycobacteriales</taxon>
        <taxon>Nocardiaceae</taxon>
        <taxon>Rhodococcus</taxon>
        <taxon>Rhodococcus erythropolis group</taxon>
    </lineage>
</organism>
<protein>
    <submittedName>
        <fullName evidence="1">Uncharacterized protein</fullName>
    </submittedName>
</protein>
<accession>A0A6G9CZD0</accession>
<dbReference type="Proteomes" id="UP000502345">
    <property type="component" value="Chromosome"/>
</dbReference>
<evidence type="ECO:0000313" key="1">
    <source>
        <dbReference type="EMBL" id="QIP42269.1"/>
    </source>
</evidence>